<name>A0A0F4L3Y0_9BIFI</name>
<dbReference type="AlphaFoldDB" id="A0A0F4L3Y0"/>
<keyword evidence="8" id="KW-0812">Transmembrane</keyword>
<evidence type="ECO:0000256" key="7">
    <source>
        <dbReference type="PROSITE-ProRule" id="PRU10141"/>
    </source>
</evidence>
<dbReference type="Gene3D" id="3.30.200.20">
    <property type="entry name" value="Phosphorylase Kinase, domain 1"/>
    <property type="match status" value="1"/>
</dbReference>
<dbReference type="PANTHER" id="PTHR43289">
    <property type="entry name" value="MITOGEN-ACTIVATED PROTEIN KINASE KINASE KINASE 20-RELATED"/>
    <property type="match status" value="1"/>
</dbReference>
<dbReference type="PANTHER" id="PTHR43289:SF6">
    <property type="entry name" value="SERINE_THREONINE-PROTEIN KINASE NEKL-3"/>
    <property type="match status" value="1"/>
</dbReference>
<dbReference type="GO" id="GO:0005524">
    <property type="term" value="F:ATP binding"/>
    <property type="evidence" value="ECO:0007669"/>
    <property type="project" value="UniProtKB-UniRule"/>
</dbReference>
<keyword evidence="3" id="KW-0808">Transferase</keyword>
<dbReference type="Gene3D" id="1.10.510.10">
    <property type="entry name" value="Transferase(Phosphotransferase) domain 1"/>
    <property type="match status" value="1"/>
</dbReference>
<gene>
    <name evidence="10" type="ORF">JF70_03980</name>
</gene>
<dbReference type="Proteomes" id="UP000033567">
    <property type="component" value="Unassembled WGS sequence"/>
</dbReference>
<evidence type="ECO:0000256" key="8">
    <source>
        <dbReference type="SAM" id="Phobius"/>
    </source>
</evidence>
<dbReference type="SUPFAM" id="SSF56112">
    <property type="entry name" value="Protein kinase-like (PK-like)"/>
    <property type="match status" value="1"/>
</dbReference>
<protein>
    <recommendedName>
        <fullName evidence="1">non-specific serine/threonine protein kinase</fullName>
        <ecNumber evidence="1">2.7.11.1</ecNumber>
    </recommendedName>
</protein>
<dbReference type="EMBL" id="JWMF01000003">
    <property type="protein sequence ID" value="KJY52306.1"/>
    <property type="molecule type" value="Genomic_DNA"/>
</dbReference>
<evidence type="ECO:0000259" key="9">
    <source>
        <dbReference type="PROSITE" id="PS50011"/>
    </source>
</evidence>
<organism evidence="10 11">
    <name type="scientific">Bifidobacterium mellis</name>
    <dbReference type="NCBI Taxonomy" id="1293823"/>
    <lineage>
        <taxon>Bacteria</taxon>
        <taxon>Bacillati</taxon>
        <taxon>Actinomycetota</taxon>
        <taxon>Actinomycetes</taxon>
        <taxon>Bifidobacteriales</taxon>
        <taxon>Bifidobacteriaceae</taxon>
        <taxon>Bifidobacterium</taxon>
    </lineage>
</organism>
<dbReference type="EC" id="2.7.11.1" evidence="1"/>
<dbReference type="InterPro" id="IPR000719">
    <property type="entry name" value="Prot_kinase_dom"/>
</dbReference>
<dbReference type="CDD" id="cd14014">
    <property type="entry name" value="STKc_PknB_like"/>
    <property type="match status" value="1"/>
</dbReference>
<keyword evidence="8" id="KW-0472">Membrane</keyword>
<sequence length="577" mass="64548">MAAENTVIGGRYRILTQIGRGGMSTVYLALDTSLNKQWAVKEIRQVTDPVKRDMIIKSITVEANMIKRLDHPAIPRIVDLIDDHGTLYVVMDYVEGRTLADILKNEGPQPEDRVADWGIQLCDALNYLHSRKPPVIYRDMKPSNVMVTPNGAIKLIDFGIAIEMGSDDDRSSLIGDDRQLGTQGYGAPEQFSETGRVDQRTDIYALGATLYNLLTGVHPRSGSFKPIRDIVPSLSAGLEEIISVATQTNPEARFQNCAQMAYALRHYKEVDEVHRQALTRKWRAFIAVIIASAVCFGLSACSLGMVYRTRNGDFSYWMDQAAQTTVSARAENDFVHAASIKPDSVDPYMGLISLYTADGAFDSQEERTFNAVITEHSNSLRKHSEDWSRLCYETGKLYWYYFKVPEEAKTASGSAMTDQESMRMERIRAASPWMHEAAKNKDYKKAELADIYAGMADFNTQIVPLINEGSDAGKYKPYARRLQQLLDASRHESNDVIRLEAANLTLDALQIFPRKFRADGIGKDQMNALADRSIFLAASVTPTTALLDERKNEANESSKRVHASIDNAFVDIKGDKR</sequence>
<evidence type="ECO:0000256" key="4">
    <source>
        <dbReference type="ARBA" id="ARBA00022741"/>
    </source>
</evidence>
<evidence type="ECO:0000256" key="6">
    <source>
        <dbReference type="ARBA" id="ARBA00022840"/>
    </source>
</evidence>
<dbReference type="PROSITE" id="PS00107">
    <property type="entry name" value="PROTEIN_KINASE_ATP"/>
    <property type="match status" value="1"/>
</dbReference>
<dbReference type="PROSITE" id="PS00108">
    <property type="entry name" value="PROTEIN_KINASE_ST"/>
    <property type="match status" value="1"/>
</dbReference>
<keyword evidence="2" id="KW-0723">Serine/threonine-protein kinase</keyword>
<evidence type="ECO:0000256" key="2">
    <source>
        <dbReference type="ARBA" id="ARBA00022527"/>
    </source>
</evidence>
<comment type="caution">
    <text evidence="10">The sequence shown here is derived from an EMBL/GenBank/DDBJ whole genome shotgun (WGS) entry which is preliminary data.</text>
</comment>
<evidence type="ECO:0000256" key="1">
    <source>
        <dbReference type="ARBA" id="ARBA00012513"/>
    </source>
</evidence>
<keyword evidence="4 7" id="KW-0547">Nucleotide-binding</keyword>
<dbReference type="PROSITE" id="PS50011">
    <property type="entry name" value="PROTEIN_KINASE_DOM"/>
    <property type="match status" value="1"/>
</dbReference>
<feature type="binding site" evidence="7">
    <location>
        <position position="41"/>
    </location>
    <ligand>
        <name>ATP</name>
        <dbReference type="ChEBI" id="CHEBI:30616"/>
    </ligand>
</feature>
<accession>A0A0F4L3Y0</accession>
<evidence type="ECO:0000256" key="3">
    <source>
        <dbReference type="ARBA" id="ARBA00022679"/>
    </source>
</evidence>
<dbReference type="SMART" id="SM00220">
    <property type="entry name" value="S_TKc"/>
    <property type="match status" value="1"/>
</dbReference>
<keyword evidence="5" id="KW-0418">Kinase</keyword>
<dbReference type="InterPro" id="IPR011009">
    <property type="entry name" value="Kinase-like_dom_sf"/>
</dbReference>
<feature type="transmembrane region" description="Helical" evidence="8">
    <location>
        <begin position="284"/>
        <end position="307"/>
    </location>
</feature>
<evidence type="ECO:0000313" key="11">
    <source>
        <dbReference type="Proteomes" id="UP000033567"/>
    </source>
</evidence>
<proteinExistence type="predicted"/>
<evidence type="ECO:0000313" key="10">
    <source>
        <dbReference type="EMBL" id="KJY52306.1"/>
    </source>
</evidence>
<keyword evidence="11" id="KW-1185">Reference proteome</keyword>
<dbReference type="GO" id="GO:0004674">
    <property type="term" value="F:protein serine/threonine kinase activity"/>
    <property type="evidence" value="ECO:0007669"/>
    <property type="project" value="UniProtKB-KW"/>
</dbReference>
<feature type="domain" description="Protein kinase" evidence="9">
    <location>
        <begin position="12"/>
        <end position="265"/>
    </location>
</feature>
<keyword evidence="8" id="KW-1133">Transmembrane helix</keyword>
<dbReference type="PATRIC" id="fig|1684.5.peg.416"/>
<dbReference type="InterPro" id="IPR017441">
    <property type="entry name" value="Protein_kinase_ATP_BS"/>
</dbReference>
<dbReference type="Pfam" id="PF00069">
    <property type="entry name" value="Pkinase"/>
    <property type="match status" value="1"/>
</dbReference>
<dbReference type="InterPro" id="IPR008271">
    <property type="entry name" value="Ser/Thr_kinase_AS"/>
</dbReference>
<dbReference type="RefSeq" id="WP_045935100.1">
    <property type="nucleotide sequence ID" value="NZ_KQ033885.1"/>
</dbReference>
<reference evidence="10 11" key="1">
    <citation type="submission" date="2014-12" db="EMBL/GenBank/DDBJ databases">
        <title>Comparative genomics of the lactic acid bacteria isolated from the honey bee gut.</title>
        <authorList>
            <person name="Ellegaard K.M."/>
            <person name="Tamarit D."/>
            <person name="Javelind E."/>
            <person name="Olofsson T."/>
            <person name="Andersson S.G."/>
            <person name="Vasquez A."/>
        </authorList>
    </citation>
    <scope>NUCLEOTIDE SEQUENCE [LARGE SCALE GENOMIC DNA]</scope>
    <source>
        <strain evidence="10 11">Bin7</strain>
    </source>
</reference>
<keyword evidence="6 7" id="KW-0067">ATP-binding</keyword>
<evidence type="ECO:0000256" key="5">
    <source>
        <dbReference type="ARBA" id="ARBA00022777"/>
    </source>
</evidence>